<dbReference type="RefSeq" id="WP_380253597.1">
    <property type="nucleotide sequence ID" value="NZ_JBHUII010000011.1"/>
</dbReference>
<sequence length="150" mass="17087">MTDKTKIQLRPSSYKVFMNLCDYQYPKINYHTARTSFGMGKVVWCNHIHELKRNGLIRTEGSHKKPETIVIHVLVDRERVEKKPANVSGKNPVNSKPKAKIYPGQKKTRSCLNCREKFVSEWIGERVCKTCKSSLAWKSGGDAEYVTGAA</sequence>
<reference evidence="2" key="1">
    <citation type="journal article" date="2019" name="Int. J. Syst. Evol. Microbiol.">
        <title>The Global Catalogue of Microorganisms (GCM) 10K type strain sequencing project: providing services to taxonomists for standard genome sequencing and annotation.</title>
        <authorList>
            <consortium name="The Broad Institute Genomics Platform"/>
            <consortium name="The Broad Institute Genome Sequencing Center for Infectious Disease"/>
            <person name="Wu L."/>
            <person name="Ma J."/>
        </authorList>
    </citation>
    <scope>NUCLEOTIDE SEQUENCE [LARGE SCALE GENOMIC DNA]</scope>
    <source>
        <strain evidence="2">CGMCC 4.7192</strain>
    </source>
</reference>
<dbReference type="Proteomes" id="UP001597294">
    <property type="component" value="Unassembled WGS sequence"/>
</dbReference>
<gene>
    <name evidence="1" type="ORF">ACFSKO_16355</name>
</gene>
<proteinExistence type="predicted"/>
<name>A0ABW5BQN3_9PROT</name>
<comment type="caution">
    <text evidence="1">The sequence shown here is derived from an EMBL/GenBank/DDBJ whole genome shotgun (WGS) entry which is preliminary data.</text>
</comment>
<protein>
    <submittedName>
        <fullName evidence="1">Uncharacterized protein</fullName>
    </submittedName>
</protein>
<dbReference type="EMBL" id="JBHUII010000011">
    <property type="protein sequence ID" value="MFD2207201.1"/>
    <property type="molecule type" value="Genomic_DNA"/>
</dbReference>
<keyword evidence="2" id="KW-1185">Reference proteome</keyword>
<evidence type="ECO:0000313" key="2">
    <source>
        <dbReference type="Proteomes" id="UP001597294"/>
    </source>
</evidence>
<evidence type="ECO:0000313" key="1">
    <source>
        <dbReference type="EMBL" id="MFD2207201.1"/>
    </source>
</evidence>
<accession>A0ABW5BQN3</accession>
<organism evidence="1 2">
    <name type="scientific">Kiloniella antarctica</name>
    <dbReference type="NCBI Taxonomy" id="1550907"/>
    <lineage>
        <taxon>Bacteria</taxon>
        <taxon>Pseudomonadati</taxon>
        <taxon>Pseudomonadota</taxon>
        <taxon>Alphaproteobacteria</taxon>
        <taxon>Rhodospirillales</taxon>
        <taxon>Kiloniellaceae</taxon>
        <taxon>Kiloniella</taxon>
    </lineage>
</organism>